<sequence>MADSTALPEALLSKRASLYCPKVSVIVPIYNGEQDLPGLLACLMAQTYPAEQVVYLLVDNGSSDRTPQILAAAAADFTAKGLP</sequence>
<proteinExistence type="predicted"/>
<dbReference type="GO" id="GO:0016740">
    <property type="term" value="F:transferase activity"/>
    <property type="evidence" value="ECO:0007669"/>
    <property type="project" value="UniProtKB-KW"/>
</dbReference>
<dbReference type="InterPro" id="IPR029044">
    <property type="entry name" value="Nucleotide-diphossugar_trans"/>
</dbReference>
<accession>A0A2W4XH38</accession>
<evidence type="ECO:0000313" key="3">
    <source>
        <dbReference type="Proteomes" id="UP000249794"/>
    </source>
</evidence>
<dbReference type="SUPFAM" id="SSF53448">
    <property type="entry name" value="Nucleotide-diphospho-sugar transferases"/>
    <property type="match status" value="1"/>
</dbReference>
<protein>
    <submittedName>
        <fullName evidence="2">Glycosyltransferase</fullName>
    </submittedName>
</protein>
<keyword evidence="2" id="KW-0808">Transferase</keyword>
<reference evidence="2 3" key="2">
    <citation type="submission" date="2018-06" db="EMBL/GenBank/DDBJ databases">
        <title>Metagenomic assembly of (sub)arctic Cyanobacteria and their associated microbiome from non-axenic cultures.</title>
        <authorList>
            <person name="Baurain D."/>
        </authorList>
    </citation>
    <scope>NUCLEOTIDE SEQUENCE [LARGE SCALE GENOMIC DNA]</scope>
    <source>
        <strain evidence="2">ULC027bin1</strain>
    </source>
</reference>
<gene>
    <name evidence="2" type="ORF">DCF15_09160</name>
</gene>
<dbReference type="AlphaFoldDB" id="A0A2W4XH38"/>
<dbReference type="Gene3D" id="3.90.550.10">
    <property type="entry name" value="Spore Coat Polysaccharide Biosynthesis Protein SpsA, Chain A"/>
    <property type="match status" value="1"/>
</dbReference>
<feature type="non-terminal residue" evidence="2">
    <location>
        <position position="83"/>
    </location>
</feature>
<evidence type="ECO:0000259" key="1">
    <source>
        <dbReference type="Pfam" id="PF00535"/>
    </source>
</evidence>
<evidence type="ECO:0000313" key="2">
    <source>
        <dbReference type="EMBL" id="PZO56294.1"/>
    </source>
</evidence>
<dbReference type="CDD" id="cd00761">
    <property type="entry name" value="Glyco_tranf_GTA_type"/>
    <property type="match status" value="1"/>
</dbReference>
<comment type="caution">
    <text evidence="2">The sequence shown here is derived from an EMBL/GenBank/DDBJ whole genome shotgun (WGS) entry which is preliminary data.</text>
</comment>
<organism evidence="2 3">
    <name type="scientific">Phormidesmis priestleyi</name>
    <dbReference type="NCBI Taxonomy" id="268141"/>
    <lineage>
        <taxon>Bacteria</taxon>
        <taxon>Bacillati</taxon>
        <taxon>Cyanobacteriota</taxon>
        <taxon>Cyanophyceae</taxon>
        <taxon>Leptolyngbyales</taxon>
        <taxon>Leptolyngbyaceae</taxon>
        <taxon>Phormidesmis</taxon>
    </lineage>
</organism>
<name>A0A2W4XH38_9CYAN</name>
<feature type="domain" description="Glycosyltransferase 2-like" evidence="1">
    <location>
        <begin position="24"/>
        <end position="75"/>
    </location>
</feature>
<reference evidence="3" key="1">
    <citation type="submission" date="2018-04" db="EMBL/GenBank/DDBJ databases">
        <authorList>
            <person name="Cornet L."/>
        </authorList>
    </citation>
    <scope>NUCLEOTIDE SEQUENCE [LARGE SCALE GENOMIC DNA]</scope>
</reference>
<dbReference type="InterPro" id="IPR001173">
    <property type="entry name" value="Glyco_trans_2-like"/>
</dbReference>
<dbReference type="EMBL" id="QBMP01000076">
    <property type="protein sequence ID" value="PZO56294.1"/>
    <property type="molecule type" value="Genomic_DNA"/>
</dbReference>
<dbReference type="Pfam" id="PF00535">
    <property type="entry name" value="Glycos_transf_2"/>
    <property type="match status" value="1"/>
</dbReference>
<dbReference type="Proteomes" id="UP000249794">
    <property type="component" value="Unassembled WGS sequence"/>
</dbReference>